<name>A0A271LNJ2_9HYPH</name>
<sequence length="144" mass="15805">MTLPRFRSPTNFIFRTAGRRIRNNARRPRFRQRSRSRPSRRSRSQIRTAKAQGVAPGVVLADAGYGADGGFRAGLSELDLTYVVGVQPHTQRLAPRRGPAAAQVLGRKRPAAVSSLPNRQSQADLGQGPGRGVRRRDLAHDCLA</sequence>
<proteinExistence type="predicted"/>
<evidence type="ECO:0000313" key="3">
    <source>
        <dbReference type="EMBL" id="PAQ08915.1"/>
    </source>
</evidence>
<feature type="compositionally biased region" description="Basic residues" evidence="1">
    <location>
        <begin position="27"/>
        <end position="44"/>
    </location>
</feature>
<dbReference type="EMBL" id="NPKJ01000045">
    <property type="protein sequence ID" value="PAQ08915.1"/>
    <property type="molecule type" value="Genomic_DNA"/>
</dbReference>
<dbReference type="Pfam" id="PF13546">
    <property type="entry name" value="DDE_5"/>
    <property type="match status" value="1"/>
</dbReference>
<evidence type="ECO:0000313" key="4">
    <source>
        <dbReference type="Proteomes" id="UP000216442"/>
    </source>
</evidence>
<reference evidence="3 4" key="1">
    <citation type="submission" date="2017-08" db="EMBL/GenBank/DDBJ databases">
        <title>Mesorhizobium wenxinae sp. nov., a novel rhizobial species isolated from root nodules of chickpea (Cicer arietinum L.).</title>
        <authorList>
            <person name="Zhang J."/>
        </authorList>
    </citation>
    <scope>NUCLEOTIDE SEQUENCE [LARGE SCALE GENOMIC DNA]</scope>
    <source>
        <strain evidence="3 4">SDW018</strain>
    </source>
</reference>
<feature type="compositionally biased region" description="Polar residues" evidence="1">
    <location>
        <begin position="115"/>
        <end position="124"/>
    </location>
</feature>
<feature type="region of interest" description="Disordered" evidence="1">
    <location>
        <begin position="27"/>
        <end position="52"/>
    </location>
</feature>
<accession>A0A271LNJ2</accession>
<dbReference type="InterPro" id="IPR038721">
    <property type="entry name" value="IS701-like_DDE_dom"/>
</dbReference>
<feature type="region of interest" description="Disordered" evidence="1">
    <location>
        <begin position="93"/>
        <end position="134"/>
    </location>
</feature>
<feature type="domain" description="Transposase IS701-like DDE" evidence="2">
    <location>
        <begin position="44"/>
        <end position="124"/>
    </location>
</feature>
<evidence type="ECO:0000259" key="2">
    <source>
        <dbReference type="Pfam" id="PF13546"/>
    </source>
</evidence>
<gene>
    <name evidence="3" type="ORF">CIT26_15075</name>
</gene>
<dbReference type="AlphaFoldDB" id="A0A271LNJ2"/>
<dbReference type="OrthoDB" id="583339at2"/>
<dbReference type="Proteomes" id="UP000216442">
    <property type="component" value="Unassembled WGS sequence"/>
</dbReference>
<keyword evidence="4" id="KW-1185">Reference proteome</keyword>
<organism evidence="3 4">
    <name type="scientific">Mesorhizobium temperatum</name>
    <dbReference type="NCBI Taxonomy" id="241416"/>
    <lineage>
        <taxon>Bacteria</taxon>
        <taxon>Pseudomonadati</taxon>
        <taxon>Pseudomonadota</taxon>
        <taxon>Alphaproteobacteria</taxon>
        <taxon>Hyphomicrobiales</taxon>
        <taxon>Phyllobacteriaceae</taxon>
        <taxon>Mesorhizobium</taxon>
    </lineage>
</organism>
<evidence type="ECO:0000256" key="1">
    <source>
        <dbReference type="SAM" id="MobiDB-lite"/>
    </source>
</evidence>
<protein>
    <recommendedName>
        <fullName evidence="2">Transposase IS701-like DDE domain-containing protein</fullName>
    </recommendedName>
</protein>
<comment type="caution">
    <text evidence="3">The sequence shown here is derived from an EMBL/GenBank/DDBJ whole genome shotgun (WGS) entry which is preliminary data.</text>
</comment>